<feature type="domain" description="Polymerase beta nucleotidyltransferase" evidence="1">
    <location>
        <begin position="20"/>
        <end position="98"/>
    </location>
</feature>
<evidence type="ECO:0000259" key="1">
    <source>
        <dbReference type="Pfam" id="PF18765"/>
    </source>
</evidence>
<evidence type="ECO:0000313" key="2">
    <source>
        <dbReference type="EMBL" id="BDB99212.1"/>
    </source>
</evidence>
<name>A0AAQ4CTT1_9CREN</name>
<dbReference type="AlphaFoldDB" id="A0AAQ4CTT1"/>
<dbReference type="GeneID" id="68866958"/>
<dbReference type="EMBL" id="AP025226">
    <property type="protein sequence ID" value="BDB99212.1"/>
    <property type="molecule type" value="Genomic_DNA"/>
</dbReference>
<accession>A0AAQ4CTT1</accession>
<dbReference type="CDD" id="cd05403">
    <property type="entry name" value="NT_KNTase_like"/>
    <property type="match status" value="1"/>
</dbReference>
<sequence>MLLGWKRIEFLEKNWRKIAEEVKEIAKKYGNVYKVVVFGSVIKGKACGSSDLDIAVIYDEKLSFKERRRREVGITLELSEEESLLVDIKVLDINEADFFLEFIGTYVEV</sequence>
<dbReference type="Gene3D" id="3.30.460.10">
    <property type="entry name" value="Beta Polymerase, domain 2"/>
    <property type="match status" value="1"/>
</dbReference>
<proteinExistence type="predicted"/>
<dbReference type="Pfam" id="PF18765">
    <property type="entry name" value="Polbeta"/>
    <property type="match status" value="1"/>
</dbReference>
<protein>
    <recommendedName>
        <fullName evidence="1">Polymerase beta nucleotidyltransferase domain-containing protein</fullName>
    </recommendedName>
</protein>
<dbReference type="SUPFAM" id="SSF81301">
    <property type="entry name" value="Nucleotidyltransferase"/>
    <property type="match status" value="1"/>
</dbReference>
<dbReference type="InterPro" id="IPR041633">
    <property type="entry name" value="Polbeta"/>
</dbReference>
<gene>
    <name evidence="2" type="ORF">SACC_22290</name>
</gene>
<organism evidence="2 3">
    <name type="scientific">Saccharolobus caldissimus</name>
    <dbReference type="NCBI Taxonomy" id="1702097"/>
    <lineage>
        <taxon>Archaea</taxon>
        <taxon>Thermoproteota</taxon>
        <taxon>Thermoprotei</taxon>
        <taxon>Sulfolobales</taxon>
        <taxon>Sulfolobaceae</taxon>
        <taxon>Saccharolobus</taxon>
    </lineage>
</organism>
<dbReference type="Proteomes" id="UP001319921">
    <property type="component" value="Chromosome"/>
</dbReference>
<reference evidence="2 3" key="1">
    <citation type="journal article" date="2022" name="Microbiol. Resour. Announc.">
        <title>Complete Genome Sequence of the Hyperthermophilic and Acidophilic Archaeon Saccharolobus caldissimus Strain HS-3T.</title>
        <authorList>
            <person name="Sakai H.D."/>
            <person name="Kurosawa N."/>
        </authorList>
    </citation>
    <scope>NUCLEOTIDE SEQUENCE [LARGE SCALE GENOMIC DNA]</scope>
    <source>
        <strain evidence="2 3">JCM32116</strain>
    </source>
</reference>
<dbReference type="PANTHER" id="PTHR37030">
    <property type="entry name" value="NUCLEOTIDYLTRANSFERASE"/>
    <property type="match status" value="1"/>
</dbReference>
<dbReference type="InterPro" id="IPR043519">
    <property type="entry name" value="NT_sf"/>
</dbReference>
<evidence type="ECO:0000313" key="3">
    <source>
        <dbReference type="Proteomes" id="UP001319921"/>
    </source>
</evidence>
<dbReference type="KEGG" id="scas:SACC_22290"/>
<keyword evidence="3" id="KW-1185">Reference proteome</keyword>
<dbReference type="PANTHER" id="PTHR37030:SF3">
    <property type="entry name" value="POLYMERASE NUCLEOTIDYL TRANSFERASE DOMAIN-CONTAINING PROTEIN"/>
    <property type="match status" value="1"/>
</dbReference>
<dbReference type="RefSeq" id="WP_229569546.1">
    <property type="nucleotide sequence ID" value="NZ_AP025226.1"/>
</dbReference>